<name>A0AAV7X483_9NEOP</name>
<proteinExistence type="predicted"/>
<dbReference type="Proteomes" id="UP001075354">
    <property type="component" value="Unassembled WGS sequence"/>
</dbReference>
<dbReference type="AlphaFoldDB" id="A0AAV7X483"/>
<reference evidence="1" key="1">
    <citation type="submission" date="2022-12" db="EMBL/GenBank/DDBJ databases">
        <title>Chromosome-level genome assembly of the bean flower thrips Megalurothrips usitatus.</title>
        <authorList>
            <person name="Ma L."/>
            <person name="Liu Q."/>
            <person name="Li H."/>
            <person name="Cai W."/>
        </authorList>
    </citation>
    <scope>NUCLEOTIDE SEQUENCE</scope>
    <source>
        <strain evidence="1">Cailab_2022a</strain>
    </source>
</reference>
<dbReference type="EMBL" id="JAPTSV010000871">
    <property type="protein sequence ID" value="KAJ1518834.1"/>
    <property type="molecule type" value="Genomic_DNA"/>
</dbReference>
<keyword evidence="2" id="KW-1185">Reference proteome</keyword>
<evidence type="ECO:0000313" key="1">
    <source>
        <dbReference type="EMBL" id="KAJ1518834.1"/>
    </source>
</evidence>
<comment type="caution">
    <text evidence="1">The sequence shown here is derived from an EMBL/GenBank/DDBJ whole genome shotgun (WGS) entry which is preliminary data.</text>
</comment>
<gene>
    <name evidence="1" type="ORF">ONE63_011538</name>
</gene>
<accession>A0AAV7X483</accession>
<organism evidence="1 2">
    <name type="scientific">Megalurothrips usitatus</name>
    <name type="common">bean blossom thrips</name>
    <dbReference type="NCBI Taxonomy" id="439358"/>
    <lineage>
        <taxon>Eukaryota</taxon>
        <taxon>Metazoa</taxon>
        <taxon>Ecdysozoa</taxon>
        <taxon>Arthropoda</taxon>
        <taxon>Hexapoda</taxon>
        <taxon>Insecta</taxon>
        <taxon>Pterygota</taxon>
        <taxon>Neoptera</taxon>
        <taxon>Paraneoptera</taxon>
        <taxon>Thysanoptera</taxon>
        <taxon>Terebrantia</taxon>
        <taxon>Thripoidea</taxon>
        <taxon>Thripidae</taxon>
        <taxon>Megalurothrips</taxon>
    </lineage>
</organism>
<evidence type="ECO:0000313" key="2">
    <source>
        <dbReference type="Proteomes" id="UP001075354"/>
    </source>
</evidence>
<protein>
    <submittedName>
        <fullName evidence="1">Uncharacterized protein</fullName>
    </submittedName>
</protein>
<sequence length="412" mass="45435">MFPDGSFFFGGRPLFLGEGRLGDAFLFFPAVFTTLKENSGDGLLGLEVDALGELLPPGNDRSGEGLLCACLEVDALEELRPPKKDRSGEGLLRDGLEVEALEVWSPPKKDRSGEGLLRDGLEVEALEVLSPPKKDRSGEGRLRDGLEVEALEVLSPPKKDRSGEGLLRDGLEVEALEVLSPPKKDRSGEGLLRDGLEVEALEVLSPPKKDRSGEGLLRDGLEVEALEVLSPPKKDRRWQWEITKENVEVCSVGADGDWRALKCMIFQTIKASPNHAWQWYKAEKHIFLLCARPDTHWEQIGLLIPSVVLPMGKKFVASRDSLPEDYEIERTVLTAFKMAKTLAICVGLVKKSSPHCAIQPISAAEMEIRDGDVVNEIPDVIENLCMVSRGCLGLKTYNPDNVPLRRSVKIMP</sequence>